<dbReference type="PANTHER" id="PTHR13112:SF5">
    <property type="entry name" value="REGULATOR OF NONSENSE TRANSCRIPTS UPF3"/>
    <property type="match status" value="1"/>
</dbReference>
<evidence type="ECO:0000313" key="8">
    <source>
        <dbReference type="Proteomes" id="UP000027138"/>
    </source>
</evidence>
<dbReference type="GO" id="GO:0005737">
    <property type="term" value="C:cytoplasm"/>
    <property type="evidence" value="ECO:0007669"/>
    <property type="project" value="TreeGrafter"/>
</dbReference>
<dbReference type="PANTHER" id="PTHR13112">
    <property type="entry name" value="UPF3 REGULATOR OF NONSENSE TRANSCRIPTS-LIKE PROTEIN"/>
    <property type="match status" value="1"/>
</dbReference>
<gene>
    <name evidence="7" type="ORF">JCGZ_07993</name>
</gene>
<dbReference type="InterPro" id="IPR012677">
    <property type="entry name" value="Nucleotide-bd_a/b_plait_sf"/>
</dbReference>
<dbReference type="GO" id="GO:0045727">
    <property type="term" value="P:positive regulation of translation"/>
    <property type="evidence" value="ECO:0007669"/>
    <property type="project" value="TreeGrafter"/>
</dbReference>
<name>A0A067KKT4_JATCU</name>
<reference evidence="7 8" key="1">
    <citation type="journal article" date="2014" name="PLoS ONE">
        <title>Global Analysis of Gene Expression Profiles in Physic Nut (Jatropha curcas L.) Seedlings Exposed to Salt Stress.</title>
        <authorList>
            <person name="Zhang L."/>
            <person name="Zhang C."/>
            <person name="Wu P."/>
            <person name="Chen Y."/>
            <person name="Li M."/>
            <person name="Jiang H."/>
            <person name="Wu G."/>
        </authorList>
    </citation>
    <scope>NUCLEOTIDE SEQUENCE [LARGE SCALE GENOMIC DNA]</scope>
    <source>
        <strain evidence="8">cv. GZQX0401</strain>
        <tissue evidence="7">Young leaves</tissue>
    </source>
</reference>
<dbReference type="EMBL" id="KK914420">
    <property type="protein sequence ID" value="KDP36702.1"/>
    <property type="molecule type" value="Genomic_DNA"/>
</dbReference>
<keyword evidence="8" id="KW-1185">Reference proteome</keyword>
<evidence type="ECO:0000256" key="4">
    <source>
        <dbReference type="ARBA" id="ARBA00023242"/>
    </source>
</evidence>
<sequence length="536" mass="59761">MIMKKKEPSERTRVVIRHLPPSLSQFHLFSQFDHLFSQRYNWFCFRPAKFSQKHQRYSRAYIDFKNPGDVLEFADIFHGHIFYNERGSQFKAIVEYAPSQRVPKTCTLKDDRDGTIYKDPDYLEFLKLIAKPVENLHSAEPQLERKEAEQSASAKESPVTTPLMEYVRQKRAAKDENQDASAGLKDNRKARSASVNKPGSSATRKGAQKKKHNLKGSAKNSNHKSKSTILAAPNQGDQPANQYGKEISGIQSVSSVGGHVSISTLTGDSGKKRIPLLKGKEYEISAVSGGMLHKPGNPAVAISHKQNQRFKTNERLVKGILLNKEAHKNQPLAGIQPWLKFQNSSLKNDKRSPWPIDKLAGSNGHLPNIEPIASTSNDDVKQTSDGKFLTRGRHSLASSTEKQEKSTRNNNRPDNGVWTPLGHSDVQCDNDQFTNTMLQQKHSDSVEGSHKRFGHHVAVHKLKDNSSLIASEWKYTRRGGASSYAVHEKQVWVQKSTSDVDAVQPSDSGEDSTVILFLDSLGPHSVNDSALTSSPD</sequence>
<dbReference type="InterPro" id="IPR035979">
    <property type="entry name" value="RBD_domain_sf"/>
</dbReference>
<dbReference type="AlphaFoldDB" id="A0A067KKT4"/>
<evidence type="ECO:0000256" key="1">
    <source>
        <dbReference type="ARBA" id="ARBA00004123"/>
    </source>
</evidence>
<dbReference type="CDD" id="cd12455">
    <property type="entry name" value="RRM_like_Smg4_UPF3"/>
    <property type="match status" value="1"/>
</dbReference>
<proteinExistence type="inferred from homology"/>
<comment type="similarity">
    <text evidence="2">Belongs to the RENT3 family.</text>
</comment>
<organism evidence="7 8">
    <name type="scientific">Jatropha curcas</name>
    <name type="common">Barbados nut</name>
    <dbReference type="NCBI Taxonomy" id="180498"/>
    <lineage>
        <taxon>Eukaryota</taxon>
        <taxon>Viridiplantae</taxon>
        <taxon>Streptophyta</taxon>
        <taxon>Embryophyta</taxon>
        <taxon>Tracheophyta</taxon>
        <taxon>Spermatophyta</taxon>
        <taxon>Magnoliopsida</taxon>
        <taxon>eudicotyledons</taxon>
        <taxon>Gunneridae</taxon>
        <taxon>Pentapetalae</taxon>
        <taxon>rosids</taxon>
        <taxon>fabids</taxon>
        <taxon>Malpighiales</taxon>
        <taxon>Euphorbiaceae</taxon>
        <taxon>Crotonoideae</taxon>
        <taxon>Jatropheae</taxon>
        <taxon>Jatropha</taxon>
    </lineage>
</organism>
<feature type="domain" description="UPF3" evidence="6">
    <location>
        <begin position="10"/>
        <end position="172"/>
    </location>
</feature>
<keyword evidence="4" id="KW-0539">Nucleus</keyword>
<feature type="compositionally biased region" description="Polar residues" evidence="5">
    <location>
        <begin position="193"/>
        <end position="203"/>
    </location>
</feature>
<dbReference type="GO" id="GO:0005730">
    <property type="term" value="C:nucleolus"/>
    <property type="evidence" value="ECO:0007669"/>
    <property type="project" value="TreeGrafter"/>
</dbReference>
<evidence type="ECO:0000259" key="6">
    <source>
        <dbReference type="Pfam" id="PF03467"/>
    </source>
</evidence>
<dbReference type="InterPro" id="IPR005120">
    <property type="entry name" value="UPF3_dom"/>
</dbReference>
<accession>A0A067KKT4</accession>
<dbReference type="OrthoDB" id="18087at2759"/>
<evidence type="ECO:0000256" key="2">
    <source>
        <dbReference type="ARBA" id="ARBA00005991"/>
    </source>
</evidence>
<protein>
    <recommendedName>
        <fullName evidence="6">UPF3 domain-containing protein</fullName>
    </recommendedName>
</protein>
<dbReference type="GO" id="GO:0003729">
    <property type="term" value="F:mRNA binding"/>
    <property type="evidence" value="ECO:0007669"/>
    <property type="project" value="TreeGrafter"/>
</dbReference>
<feature type="compositionally biased region" description="Polar residues" evidence="5">
    <location>
        <begin position="150"/>
        <end position="160"/>
    </location>
</feature>
<feature type="region of interest" description="Disordered" evidence="5">
    <location>
        <begin position="346"/>
        <end position="417"/>
    </location>
</feature>
<dbReference type="SUPFAM" id="SSF54928">
    <property type="entry name" value="RNA-binding domain, RBD"/>
    <property type="match status" value="1"/>
</dbReference>
<evidence type="ECO:0000313" key="7">
    <source>
        <dbReference type="EMBL" id="KDP36702.1"/>
    </source>
</evidence>
<evidence type="ECO:0000256" key="5">
    <source>
        <dbReference type="SAM" id="MobiDB-lite"/>
    </source>
</evidence>
<feature type="region of interest" description="Disordered" evidence="5">
    <location>
        <begin position="142"/>
        <end position="243"/>
    </location>
</feature>
<dbReference type="InterPro" id="IPR039722">
    <property type="entry name" value="Upf3"/>
</dbReference>
<evidence type="ECO:0000256" key="3">
    <source>
        <dbReference type="ARBA" id="ARBA00023161"/>
    </source>
</evidence>
<dbReference type="Pfam" id="PF03467">
    <property type="entry name" value="Smg4_UPF3"/>
    <property type="match status" value="1"/>
</dbReference>
<dbReference type="GO" id="GO:0000184">
    <property type="term" value="P:nuclear-transcribed mRNA catabolic process, nonsense-mediated decay"/>
    <property type="evidence" value="ECO:0007669"/>
    <property type="project" value="UniProtKB-KW"/>
</dbReference>
<comment type="subcellular location">
    <subcellularLocation>
        <location evidence="1">Nucleus</location>
    </subcellularLocation>
</comment>
<dbReference type="STRING" id="180498.A0A067KKT4"/>
<dbReference type="Gene3D" id="3.30.70.330">
    <property type="match status" value="1"/>
</dbReference>
<keyword evidence="3" id="KW-0866">Nonsense-mediated mRNA decay</keyword>
<dbReference type="Proteomes" id="UP000027138">
    <property type="component" value="Unassembled WGS sequence"/>
</dbReference>